<organism evidence="1 2">
    <name type="scientific">Acrocarpospora phusangensis</name>
    <dbReference type="NCBI Taxonomy" id="1070424"/>
    <lineage>
        <taxon>Bacteria</taxon>
        <taxon>Bacillati</taxon>
        <taxon>Actinomycetota</taxon>
        <taxon>Actinomycetes</taxon>
        <taxon>Streptosporangiales</taxon>
        <taxon>Streptosporangiaceae</taxon>
        <taxon>Acrocarpospora</taxon>
    </lineage>
</organism>
<proteinExistence type="predicted"/>
<evidence type="ECO:0000313" key="1">
    <source>
        <dbReference type="EMBL" id="GIH26041.1"/>
    </source>
</evidence>
<protein>
    <submittedName>
        <fullName evidence="1">Uncharacterized protein</fullName>
    </submittedName>
</protein>
<dbReference type="RefSeq" id="WP_204042734.1">
    <property type="nucleotide sequence ID" value="NZ_BOOA01000035.1"/>
</dbReference>
<accession>A0A919ULD3</accession>
<keyword evidence="2" id="KW-1185">Reference proteome</keyword>
<comment type="caution">
    <text evidence="1">The sequence shown here is derived from an EMBL/GenBank/DDBJ whole genome shotgun (WGS) entry which is preliminary data.</text>
</comment>
<reference evidence="1" key="1">
    <citation type="submission" date="2021-01" db="EMBL/GenBank/DDBJ databases">
        <title>Whole genome shotgun sequence of Acrocarpospora phusangensis NBRC 108782.</title>
        <authorList>
            <person name="Komaki H."/>
            <person name="Tamura T."/>
        </authorList>
    </citation>
    <scope>NUCLEOTIDE SEQUENCE</scope>
    <source>
        <strain evidence="1">NBRC 108782</strain>
    </source>
</reference>
<dbReference type="Proteomes" id="UP000640052">
    <property type="component" value="Unassembled WGS sequence"/>
</dbReference>
<dbReference type="EMBL" id="BOOA01000035">
    <property type="protein sequence ID" value="GIH26041.1"/>
    <property type="molecule type" value="Genomic_DNA"/>
</dbReference>
<evidence type="ECO:0000313" key="2">
    <source>
        <dbReference type="Proteomes" id="UP000640052"/>
    </source>
</evidence>
<gene>
    <name evidence="1" type="ORF">Aph01nite_43510</name>
</gene>
<dbReference type="AlphaFoldDB" id="A0A919ULD3"/>
<sequence>MSTPIKVDAASYAPLISGLKALASQLIAAADTVDLESARAVVASAGPPEDPEVGQHLKFLDATIAYVAVLRDLDGTARSQSFTHTEGGAMGIYRDTPADIEP</sequence>
<name>A0A919ULD3_9ACTN</name>